<comment type="caution">
    <text evidence="1">The sequence shown here is derived from an EMBL/GenBank/DDBJ whole genome shotgun (WGS) entry which is preliminary data.</text>
</comment>
<gene>
    <name evidence="1" type="ORF">BV22DRAFT_828170</name>
</gene>
<protein>
    <submittedName>
        <fullName evidence="1">Uncharacterized protein</fullName>
    </submittedName>
</protein>
<reference evidence="1" key="1">
    <citation type="journal article" date="2021" name="New Phytol.">
        <title>Evolutionary innovations through gain and loss of genes in the ectomycorrhizal Boletales.</title>
        <authorList>
            <person name="Wu G."/>
            <person name="Miyauchi S."/>
            <person name="Morin E."/>
            <person name="Kuo A."/>
            <person name="Drula E."/>
            <person name="Varga T."/>
            <person name="Kohler A."/>
            <person name="Feng B."/>
            <person name="Cao Y."/>
            <person name="Lipzen A."/>
            <person name="Daum C."/>
            <person name="Hundley H."/>
            <person name="Pangilinan J."/>
            <person name="Johnson J."/>
            <person name="Barry K."/>
            <person name="LaButti K."/>
            <person name="Ng V."/>
            <person name="Ahrendt S."/>
            <person name="Min B."/>
            <person name="Choi I.G."/>
            <person name="Park H."/>
            <person name="Plett J.M."/>
            <person name="Magnuson J."/>
            <person name="Spatafora J.W."/>
            <person name="Nagy L.G."/>
            <person name="Henrissat B."/>
            <person name="Grigoriev I.V."/>
            <person name="Yang Z.L."/>
            <person name="Xu J."/>
            <person name="Martin F.M."/>
        </authorList>
    </citation>
    <scope>NUCLEOTIDE SEQUENCE</scope>
    <source>
        <strain evidence="1">KUC20120723A-06</strain>
    </source>
</reference>
<proteinExistence type="predicted"/>
<sequence>MCQTMIQFRRFDNTEDDSDEDPGNSSSITNLIPGPLTSRNNAQSRSNSPVLVLVSSDPNYTTLGGRCGSVSRHSCKLRIICPVY</sequence>
<evidence type="ECO:0000313" key="2">
    <source>
        <dbReference type="Proteomes" id="UP000790709"/>
    </source>
</evidence>
<evidence type="ECO:0000313" key="1">
    <source>
        <dbReference type="EMBL" id="KAH7920050.1"/>
    </source>
</evidence>
<accession>A0ACB8B2X8</accession>
<organism evidence="1 2">
    <name type="scientific">Leucogyrophana mollusca</name>
    <dbReference type="NCBI Taxonomy" id="85980"/>
    <lineage>
        <taxon>Eukaryota</taxon>
        <taxon>Fungi</taxon>
        <taxon>Dikarya</taxon>
        <taxon>Basidiomycota</taxon>
        <taxon>Agaricomycotina</taxon>
        <taxon>Agaricomycetes</taxon>
        <taxon>Agaricomycetidae</taxon>
        <taxon>Boletales</taxon>
        <taxon>Boletales incertae sedis</taxon>
        <taxon>Leucogyrophana</taxon>
    </lineage>
</organism>
<name>A0ACB8B2X8_9AGAM</name>
<keyword evidence="2" id="KW-1185">Reference proteome</keyword>
<dbReference type="EMBL" id="MU266608">
    <property type="protein sequence ID" value="KAH7920050.1"/>
    <property type="molecule type" value="Genomic_DNA"/>
</dbReference>
<dbReference type="Proteomes" id="UP000790709">
    <property type="component" value="Unassembled WGS sequence"/>
</dbReference>